<reference evidence="1" key="1">
    <citation type="journal article" date="2021" name="Proc. Natl. Acad. Sci. U.S.A.">
        <title>A Catalog of Tens of Thousands of Viruses from Human Metagenomes Reveals Hidden Associations with Chronic Diseases.</title>
        <authorList>
            <person name="Tisza M.J."/>
            <person name="Buck C.B."/>
        </authorList>
    </citation>
    <scope>NUCLEOTIDE SEQUENCE</scope>
    <source>
        <strain evidence="1">CtDuC3</strain>
    </source>
</reference>
<dbReference type="PANTHER" id="PTHR37813">
    <property type="entry name" value="FELS-2 PROPHAGE PROTEIN"/>
    <property type="match status" value="1"/>
</dbReference>
<dbReference type="EMBL" id="BK015879">
    <property type="protein sequence ID" value="DAD71254.1"/>
    <property type="molecule type" value="Genomic_DNA"/>
</dbReference>
<evidence type="ECO:0000313" key="1">
    <source>
        <dbReference type="EMBL" id="DAD71254.1"/>
    </source>
</evidence>
<dbReference type="PANTHER" id="PTHR37813:SF1">
    <property type="entry name" value="FELS-2 PROPHAGE PROTEIN"/>
    <property type="match status" value="1"/>
</dbReference>
<sequence length="511" mass="54968">MSANKYMETVTGFSASLLQSLGGDSAAAAEYANQAVIDMSDNANKMGTSMESIENAYQGFAKQNYTMLDNLKLGYGGTKEEMQRLIDDANRVKEANGEMADLSIDSFADVTEAIHIVQEEMGIAGATAEEAASTIEGSVNQMKGAWDNWLTGLANPDADMALLTENLINSVITVGQNVIPAIGRIIQSIADLIPQIFDKIKAMLPQQFQNIINDCGTLVDGIKNLFIAFFPLVQAIWQSGFDVVKNIVQTAMNIIENVIKLVSSIIKGDWQGAWEAIKGLASSVWNGIKNIINSGINAVKNIINAILQVIRNLWNGAWNGISSFLSSIWGTMKSSVSNGINGIVDFFRNMPSRILSALGNVGNLLVNAGKQIIDGFLNGLKSAFGKVQDFVGGIGDWIAAHKGPKEYDLKLLIPNGGWIMESLATGLKKAMPEVQKALDSVAGEIQGYDFGAATVEADFNAYKGRKAASNSNNNAGRGETTIVVNNYSPKALTEKESARQFRQSARQLAFA</sequence>
<organism evidence="1">
    <name type="scientific">Siphoviridae sp. ctDuC3</name>
    <dbReference type="NCBI Taxonomy" id="2827563"/>
    <lineage>
        <taxon>Viruses</taxon>
        <taxon>Duplodnaviria</taxon>
        <taxon>Heunggongvirae</taxon>
        <taxon>Uroviricota</taxon>
        <taxon>Caudoviricetes</taxon>
    </lineage>
</organism>
<dbReference type="SUPFAM" id="SSF48371">
    <property type="entry name" value="ARM repeat"/>
    <property type="match status" value="1"/>
</dbReference>
<name>A0A8S5LMT1_9CAUD</name>
<dbReference type="InterPro" id="IPR016024">
    <property type="entry name" value="ARM-type_fold"/>
</dbReference>
<proteinExistence type="predicted"/>
<accession>A0A8S5LMT1</accession>
<protein>
    <submittedName>
        <fullName evidence="1">Tail tape measure protein</fullName>
    </submittedName>
</protein>
<dbReference type="Gene3D" id="1.20.120.20">
    <property type="entry name" value="Apolipoprotein"/>
    <property type="match status" value="1"/>
</dbReference>